<dbReference type="InterPro" id="IPR028978">
    <property type="entry name" value="Chorismate_lyase_/UTRA_dom_sf"/>
</dbReference>
<dbReference type="InterPro" id="IPR036388">
    <property type="entry name" value="WH-like_DNA-bd_sf"/>
</dbReference>
<dbReference type="Gene3D" id="1.10.10.10">
    <property type="entry name" value="Winged helix-like DNA-binding domain superfamily/Winged helix DNA-binding domain"/>
    <property type="match status" value="1"/>
</dbReference>
<sequence>MNHQQPNFDNLSLFQKLQQELARIIEETPAGERLQSEPELASSLGVSRATLREAMRSFEGQGLIRRRQGVGTFVLDHQQNIETGLEVLESIETQARRIGLDVKMGYLDINKIKSDVELAKKLGINENEEAIRISRVIWVAERPAAFLVDTLIPGILEEKDLSDGFTGSVLDLIIKRGKPELSHSKTEVIASPAPSDIAKKMQIQRGDVLLKLDALLFDKTGRMIDYSQSYFIPGFMKFEVIRSIGK</sequence>
<dbReference type="SMART" id="SM00345">
    <property type="entry name" value="HTH_GNTR"/>
    <property type="match status" value="1"/>
</dbReference>
<reference evidence="5" key="1">
    <citation type="journal article" date="2015" name="Genome Announc.">
        <title>Draft Genome Sequence of Anaerolineae Strain TC1, a Novel Isolate from a Methanogenic Wastewater Treatment System.</title>
        <authorList>
            <person name="Matsuura N."/>
            <person name="Tourlousse D.M."/>
            <person name="Sun L."/>
            <person name="Toyonaga M."/>
            <person name="Kuroda K."/>
            <person name="Ohashi A."/>
            <person name="Cruz R."/>
            <person name="Yamaguchi T."/>
            <person name="Sekiguchi Y."/>
        </authorList>
    </citation>
    <scope>NUCLEOTIDE SEQUENCE [LARGE SCALE GENOMIC DNA]</scope>
    <source>
        <strain evidence="5">TC1</strain>
    </source>
</reference>
<name>A0A0K8PBE4_9CHLR</name>
<dbReference type="AlphaFoldDB" id="A0A0K8PBE4"/>
<feature type="domain" description="HTH gntR-type" evidence="4">
    <location>
        <begin position="7"/>
        <end position="77"/>
    </location>
</feature>
<dbReference type="GO" id="GO:0045892">
    <property type="term" value="P:negative regulation of DNA-templated transcription"/>
    <property type="evidence" value="ECO:0007669"/>
    <property type="project" value="TreeGrafter"/>
</dbReference>
<keyword evidence="6" id="KW-1185">Reference proteome</keyword>
<keyword evidence="1" id="KW-0805">Transcription regulation</keyword>
<evidence type="ECO:0000313" key="6">
    <source>
        <dbReference type="Proteomes" id="UP000053370"/>
    </source>
</evidence>
<gene>
    <name evidence="5" type="ORF">ATC1_12521</name>
</gene>
<dbReference type="EMBL" id="DF968180">
    <property type="protein sequence ID" value="GAP39982.1"/>
    <property type="molecule type" value="Genomic_DNA"/>
</dbReference>
<dbReference type="SUPFAM" id="SSF46785">
    <property type="entry name" value="Winged helix' DNA-binding domain"/>
    <property type="match status" value="1"/>
</dbReference>
<dbReference type="PROSITE" id="PS50949">
    <property type="entry name" value="HTH_GNTR"/>
    <property type="match status" value="1"/>
</dbReference>
<dbReference type="InterPro" id="IPR011663">
    <property type="entry name" value="UTRA"/>
</dbReference>
<dbReference type="SUPFAM" id="SSF64288">
    <property type="entry name" value="Chorismate lyase-like"/>
    <property type="match status" value="1"/>
</dbReference>
<dbReference type="SMART" id="SM00866">
    <property type="entry name" value="UTRA"/>
    <property type="match status" value="1"/>
</dbReference>
<dbReference type="InterPro" id="IPR000524">
    <property type="entry name" value="Tscrpt_reg_HTH_GntR"/>
</dbReference>
<dbReference type="Proteomes" id="UP000053370">
    <property type="component" value="Unassembled WGS sequence"/>
</dbReference>
<dbReference type="PANTHER" id="PTHR44846:SF17">
    <property type="entry name" value="GNTR-FAMILY TRANSCRIPTIONAL REGULATOR"/>
    <property type="match status" value="1"/>
</dbReference>
<organism evidence="5">
    <name type="scientific">Flexilinea flocculi</name>
    <dbReference type="NCBI Taxonomy" id="1678840"/>
    <lineage>
        <taxon>Bacteria</taxon>
        <taxon>Bacillati</taxon>
        <taxon>Chloroflexota</taxon>
        <taxon>Anaerolineae</taxon>
        <taxon>Anaerolineales</taxon>
        <taxon>Anaerolineaceae</taxon>
        <taxon>Flexilinea</taxon>
    </lineage>
</organism>
<dbReference type="OrthoDB" id="149756at2"/>
<dbReference type="PANTHER" id="PTHR44846">
    <property type="entry name" value="MANNOSYL-D-GLYCERATE TRANSPORT/METABOLISM SYSTEM REPRESSOR MNGR-RELATED"/>
    <property type="match status" value="1"/>
</dbReference>
<dbReference type="Pfam" id="PF07702">
    <property type="entry name" value="UTRA"/>
    <property type="match status" value="1"/>
</dbReference>
<dbReference type="InterPro" id="IPR050679">
    <property type="entry name" value="Bact_HTH_transcr_reg"/>
</dbReference>
<dbReference type="Gene3D" id="3.40.1410.10">
    <property type="entry name" value="Chorismate lyase-like"/>
    <property type="match status" value="1"/>
</dbReference>
<dbReference type="PRINTS" id="PR00035">
    <property type="entry name" value="HTHGNTR"/>
</dbReference>
<evidence type="ECO:0000256" key="3">
    <source>
        <dbReference type="ARBA" id="ARBA00023163"/>
    </source>
</evidence>
<dbReference type="Pfam" id="PF00392">
    <property type="entry name" value="GntR"/>
    <property type="match status" value="1"/>
</dbReference>
<evidence type="ECO:0000259" key="4">
    <source>
        <dbReference type="PROSITE" id="PS50949"/>
    </source>
</evidence>
<evidence type="ECO:0000313" key="5">
    <source>
        <dbReference type="EMBL" id="GAP39982.1"/>
    </source>
</evidence>
<keyword evidence="3" id="KW-0804">Transcription</keyword>
<evidence type="ECO:0000256" key="1">
    <source>
        <dbReference type="ARBA" id="ARBA00023015"/>
    </source>
</evidence>
<keyword evidence="2" id="KW-0238">DNA-binding</keyword>
<dbReference type="GO" id="GO:0003700">
    <property type="term" value="F:DNA-binding transcription factor activity"/>
    <property type="evidence" value="ECO:0007669"/>
    <property type="project" value="InterPro"/>
</dbReference>
<dbReference type="GO" id="GO:0003677">
    <property type="term" value="F:DNA binding"/>
    <property type="evidence" value="ECO:0007669"/>
    <property type="project" value="UniProtKB-KW"/>
</dbReference>
<dbReference type="CDD" id="cd07377">
    <property type="entry name" value="WHTH_GntR"/>
    <property type="match status" value="1"/>
</dbReference>
<proteinExistence type="predicted"/>
<dbReference type="RefSeq" id="WP_062278856.1">
    <property type="nucleotide sequence ID" value="NZ_DF968180.1"/>
</dbReference>
<protein>
    <submittedName>
        <fullName evidence="5">Transcriptional regulator, GntR family</fullName>
    </submittedName>
</protein>
<dbReference type="STRING" id="1678840.ATC1_12521"/>
<dbReference type="InterPro" id="IPR036390">
    <property type="entry name" value="WH_DNA-bd_sf"/>
</dbReference>
<accession>A0A0K8PBE4</accession>
<evidence type="ECO:0000256" key="2">
    <source>
        <dbReference type="ARBA" id="ARBA00023125"/>
    </source>
</evidence>